<evidence type="ECO:0000313" key="11">
    <source>
        <dbReference type="Proteomes" id="UP000279029"/>
    </source>
</evidence>
<keyword evidence="6 7" id="KW-0694">RNA-binding</keyword>
<comment type="subcellular location">
    <subcellularLocation>
        <location evidence="7">Cytoplasm</location>
    </subcellularLocation>
</comment>
<sequence>MIKRIANISETKAIIDKYGFSFQKRFGQNFLIDSNIIDKIIQGADLTKEDVVLEIGPGIGSLTQAMAEASKKVIAVEIDKKLIPVLEDTLSDYDNVRIINEDILKLDIMKLISEEGADHIKVVANLPYYITTPIIMNLLEKRLPISSITVMIQREVAERMDAVPGTKAYGALSLATTYYAQTELVTMVKPDCFIPKPNVGSAVIKLTRRNTPSVSVIDEATLFKIIKGGFAQRRKTLINSLTNSQPQFEKQQVIHALEVLNLDIRIRGEALNLNQYAELTNLLIKDQR</sequence>
<dbReference type="AlphaFoldDB" id="A0A3P7PC84"/>
<feature type="binding site" evidence="7 8">
    <location>
        <position position="125"/>
    </location>
    <ligand>
        <name>S-adenosyl-L-methionine</name>
        <dbReference type="ChEBI" id="CHEBI:59789"/>
    </ligand>
</feature>
<feature type="binding site" evidence="7 8">
    <location>
        <position position="31"/>
    </location>
    <ligand>
        <name>S-adenosyl-L-methionine</name>
        <dbReference type="ChEBI" id="CHEBI:59789"/>
    </ligand>
</feature>
<evidence type="ECO:0000256" key="6">
    <source>
        <dbReference type="ARBA" id="ARBA00022884"/>
    </source>
</evidence>
<dbReference type="GO" id="GO:0005829">
    <property type="term" value="C:cytosol"/>
    <property type="evidence" value="ECO:0007669"/>
    <property type="project" value="TreeGrafter"/>
</dbReference>
<proteinExistence type="inferred from homology"/>
<comment type="function">
    <text evidence="7">Specifically dimethylates two adjacent adenosines (A1518 and A1519) in the loop of a conserved hairpin near the 3'-end of 16S rRNA in the 30S particle. May play a critical role in biogenesis of 30S subunits.</text>
</comment>
<keyword evidence="5 7" id="KW-0949">S-adenosyl-L-methionine</keyword>
<dbReference type="SMART" id="SM00650">
    <property type="entry name" value="rADc"/>
    <property type="match status" value="1"/>
</dbReference>
<gene>
    <name evidence="7 10" type="primary">rsmA</name>
    <name evidence="7" type="synonym">ksgA</name>
    <name evidence="10" type="ORF">PATL70BA_1882</name>
</gene>
<keyword evidence="4 7" id="KW-0808">Transferase</keyword>
<name>A0A3P7PC84_9FIRM</name>
<evidence type="ECO:0000256" key="3">
    <source>
        <dbReference type="ARBA" id="ARBA00022603"/>
    </source>
</evidence>
<keyword evidence="1 7" id="KW-0963">Cytoplasm</keyword>
<feature type="binding site" evidence="7 8">
    <location>
        <position position="56"/>
    </location>
    <ligand>
        <name>S-adenosyl-L-methionine</name>
        <dbReference type="ChEBI" id="CHEBI:59789"/>
    </ligand>
</feature>
<comment type="similarity">
    <text evidence="7">Belongs to the class I-like SAM-binding methyltransferase superfamily. rRNA adenine N(6)-methyltransferase family. RsmA subfamily.</text>
</comment>
<dbReference type="EC" id="2.1.1.182" evidence="7"/>
<dbReference type="InterPro" id="IPR020596">
    <property type="entry name" value="rRNA_Ade_Mease_Trfase_CS"/>
</dbReference>
<dbReference type="GO" id="GO:0003723">
    <property type="term" value="F:RNA binding"/>
    <property type="evidence" value="ECO:0007669"/>
    <property type="project" value="UniProtKB-UniRule"/>
</dbReference>
<evidence type="ECO:0000256" key="5">
    <source>
        <dbReference type="ARBA" id="ARBA00022691"/>
    </source>
</evidence>
<feature type="binding site" evidence="7 8">
    <location>
        <position position="102"/>
    </location>
    <ligand>
        <name>S-adenosyl-L-methionine</name>
        <dbReference type="ChEBI" id="CHEBI:59789"/>
    </ligand>
</feature>
<feature type="domain" description="Ribosomal RNA adenine methylase transferase N-terminal" evidence="9">
    <location>
        <begin position="36"/>
        <end position="210"/>
    </location>
</feature>
<dbReference type="SUPFAM" id="SSF53335">
    <property type="entry name" value="S-adenosyl-L-methionine-dependent methyltransferases"/>
    <property type="match status" value="1"/>
</dbReference>
<comment type="catalytic activity">
    <reaction evidence="7">
        <text>adenosine(1518)/adenosine(1519) in 16S rRNA + 4 S-adenosyl-L-methionine = N(6)-dimethyladenosine(1518)/N(6)-dimethyladenosine(1519) in 16S rRNA + 4 S-adenosyl-L-homocysteine + 4 H(+)</text>
        <dbReference type="Rhea" id="RHEA:19609"/>
        <dbReference type="Rhea" id="RHEA-COMP:10232"/>
        <dbReference type="Rhea" id="RHEA-COMP:10233"/>
        <dbReference type="ChEBI" id="CHEBI:15378"/>
        <dbReference type="ChEBI" id="CHEBI:57856"/>
        <dbReference type="ChEBI" id="CHEBI:59789"/>
        <dbReference type="ChEBI" id="CHEBI:74411"/>
        <dbReference type="ChEBI" id="CHEBI:74493"/>
        <dbReference type="EC" id="2.1.1.182"/>
    </reaction>
</comment>
<evidence type="ECO:0000313" key="10">
    <source>
        <dbReference type="EMBL" id="VDN47773.1"/>
    </source>
</evidence>
<dbReference type="InterPro" id="IPR029063">
    <property type="entry name" value="SAM-dependent_MTases_sf"/>
</dbReference>
<dbReference type="FunFam" id="3.40.50.150:FF:000023">
    <property type="entry name" value="Ribosomal RNA small subunit methyltransferase A"/>
    <property type="match status" value="1"/>
</dbReference>
<feature type="binding site" evidence="7 8">
    <location>
        <position position="29"/>
    </location>
    <ligand>
        <name>S-adenosyl-L-methionine</name>
        <dbReference type="ChEBI" id="CHEBI:59789"/>
    </ligand>
</feature>
<dbReference type="HAMAP" id="MF_00607">
    <property type="entry name" value="16SrRNA_methyltr_A"/>
    <property type="match status" value="1"/>
</dbReference>
<dbReference type="InterPro" id="IPR001737">
    <property type="entry name" value="KsgA/Erm"/>
</dbReference>
<dbReference type="PROSITE" id="PS01131">
    <property type="entry name" value="RRNA_A_DIMETH"/>
    <property type="match status" value="1"/>
</dbReference>
<evidence type="ECO:0000256" key="2">
    <source>
        <dbReference type="ARBA" id="ARBA00022552"/>
    </source>
</evidence>
<dbReference type="GO" id="GO:0052908">
    <property type="term" value="F:16S rRNA (adenine(1518)-N(6)/adenine(1519)-N(6))-dimethyltransferase activity"/>
    <property type="evidence" value="ECO:0007669"/>
    <property type="project" value="UniProtKB-EC"/>
</dbReference>
<keyword evidence="2 7" id="KW-0698">rRNA processing</keyword>
<dbReference type="NCBIfam" id="TIGR00755">
    <property type="entry name" value="ksgA"/>
    <property type="match status" value="1"/>
</dbReference>
<evidence type="ECO:0000256" key="1">
    <source>
        <dbReference type="ARBA" id="ARBA00022490"/>
    </source>
</evidence>
<keyword evidence="11" id="KW-1185">Reference proteome</keyword>
<accession>A0A3P7PC84</accession>
<organism evidence="10 11">
    <name type="scientific">Petrocella atlantisensis</name>
    <dbReference type="NCBI Taxonomy" id="2173034"/>
    <lineage>
        <taxon>Bacteria</taxon>
        <taxon>Bacillati</taxon>
        <taxon>Bacillota</taxon>
        <taxon>Clostridia</taxon>
        <taxon>Lachnospirales</taxon>
        <taxon>Vallitaleaceae</taxon>
        <taxon>Petrocella</taxon>
    </lineage>
</organism>
<dbReference type="InterPro" id="IPR020598">
    <property type="entry name" value="rRNA_Ade_methylase_Trfase_N"/>
</dbReference>
<dbReference type="CDD" id="cd02440">
    <property type="entry name" value="AdoMet_MTases"/>
    <property type="match status" value="1"/>
</dbReference>
<evidence type="ECO:0000256" key="4">
    <source>
        <dbReference type="ARBA" id="ARBA00022679"/>
    </source>
</evidence>
<dbReference type="Pfam" id="PF00398">
    <property type="entry name" value="RrnaAD"/>
    <property type="match status" value="1"/>
</dbReference>
<feature type="binding site" evidence="7 8">
    <location>
        <position position="77"/>
    </location>
    <ligand>
        <name>S-adenosyl-L-methionine</name>
        <dbReference type="ChEBI" id="CHEBI:59789"/>
    </ligand>
</feature>
<dbReference type="Gene3D" id="1.10.8.100">
    <property type="entry name" value="Ribosomal RNA adenine dimethylase-like, domain 2"/>
    <property type="match status" value="1"/>
</dbReference>
<dbReference type="InterPro" id="IPR011530">
    <property type="entry name" value="rRNA_adenine_dimethylase"/>
</dbReference>
<dbReference type="KEGG" id="cbar:PATL70BA_1882"/>
<dbReference type="PANTHER" id="PTHR11727">
    <property type="entry name" value="DIMETHYLADENOSINE TRANSFERASE"/>
    <property type="match status" value="1"/>
</dbReference>
<dbReference type="PANTHER" id="PTHR11727:SF7">
    <property type="entry name" value="DIMETHYLADENOSINE TRANSFERASE-RELATED"/>
    <property type="match status" value="1"/>
</dbReference>
<dbReference type="InterPro" id="IPR023165">
    <property type="entry name" value="rRNA_Ade_diMease-like_C"/>
</dbReference>
<keyword evidence="3 7" id="KW-0489">Methyltransferase</keyword>
<dbReference type="Gene3D" id="3.40.50.150">
    <property type="entry name" value="Vaccinia Virus protein VP39"/>
    <property type="match status" value="1"/>
</dbReference>
<evidence type="ECO:0000256" key="7">
    <source>
        <dbReference type="HAMAP-Rule" id="MF_00607"/>
    </source>
</evidence>
<dbReference type="PROSITE" id="PS51689">
    <property type="entry name" value="SAM_RNA_A_N6_MT"/>
    <property type="match status" value="1"/>
</dbReference>
<evidence type="ECO:0000259" key="9">
    <source>
        <dbReference type="SMART" id="SM00650"/>
    </source>
</evidence>
<dbReference type="Proteomes" id="UP000279029">
    <property type="component" value="Chromosome"/>
</dbReference>
<reference evidence="10 11" key="1">
    <citation type="submission" date="2018-09" db="EMBL/GenBank/DDBJ databases">
        <authorList>
            <person name="Postec A."/>
        </authorList>
    </citation>
    <scope>NUCLEOTIDE SEQUENCE [LARGE SCALE GENOMIC DNA]</scope>
    <source>
        <strain evidence="10">70B-A</strain>
    </source>
</reference>
<evidence type="ECO:0000256" key="8">
    <source>
        <dbReference type="PROSITE-ProRule" id="PRU01026"/>
    </source>
</evidence>
<protein>
    <recommendedName>
        <fullName evidence="7">Ribosomal RNA small subunit methyltransferase A</fullName>
        <ecNumber evidence="7">2.1.1.182</ecNumber>
    </recommendedName>
    <alternativeName>
        <fullName evidence="7">16S rRNA (adenine(1518)-N(6)/adenine(1519)-N(6))-dimethyltransferase</fullName>
    </alternativeName>
    <alternativeName>
        <fullName evidence="7">16S rRNA dimethyladenosine transferase</fullName>
    </alternativeName>
    <alternativeName>
        <fullName evidence="7">16S rRNA dimethylase</fullName>
    </alternativeName>
    <alternativeName>
        <fullName evidence="7">S-adenosylmethionine-6-N', N'-adenosyl(rRNA) dimethyltransferase</fullName>
    </alternativeName>
</protein>
<dbReference type="EMBL" id="LR130778">
    <property type="protein sequence ID" value="VDN47773.1"/>
    <property type="molecule type" value="Genomic_DNA"/>
</dbReference>